<dbReference type="Pfam" id="PF25787">
    <property type="entry name" value="HTH_SB"/>
    <property type="match status" value="1"/>
</dbReference>
<dbReference type="EMBL" id="CATNWA010014902">
    <property type="protein sequence ID" value="CAI9577269.1"/>
    <property type="molecule type" value="Genomic_DNA"/>
</dbReference>
<evidence type="ECO:0000313" key="4">
    <source>
        <dbReference type="EMBL" id="CAI9577269.1"/>
    </source>
</evidence>
<proteinExistence type="predicted"/>
<feature type="non-terminal residue" evidence="4">
    <location>
        <position position="1"/>
    </location>
</feature>
<feature type="domain" description="Sleeping Beauty transposase HTH" evidence="3">
    <location>
        <begin position="50"/>
        <end position="101"/>
    </location>
</feature>
<feature type="region of interest" description="Disordered" evidence="1">
    <location>
        <begin position="101"/>
        <end position="125"/>
    </location>
</feature>
<evidence type="ECO:0000259" key="3">
    <source>
        <dbReference type="Pfam" id="PF25787"/>
    </source>
</evidence>
<gene>
    <name evidence="4" type="ORF">SPARVUS_LOCUS8683330</name>
</gene>
<comment type="caution">
    <text evidence="4">The sequence shown here is derived from an EMBL/GenBank/DDBJ whole genome shotgun (WGS) entry which is preliminary data.</text>
</comment>
<feature type="domain" description="Transposase Tc1-like" evidence="2">
    <location>
        <begin position="118"/>
        <end position="189"/>
    </location>
</feature>
<evidence type="ECO:0000313" key="5">
    <source>
        <dbReference type="Proteomes" id="UP001162483"/>
    </source>
</evidence>
<sequence length="217" mass="24831">FQSPPYHVIQVLQSPPNHVIQVFQSPPWTQVYTIKPLGMQTASTNIGERMGRSQELSDSKRGPVIGGHLGNKSIRDISWLLNIPRSTVSGIIRKWKHLGTTAIQPPSGRPRHMTGRGQRMLKRTVRRSRQLSAESIAKDLQTWCGLQMSPTTVRRELHGMGFHGRAAASKPSITKCNAKRRMSWCKARRHWTLEQWRRSKSDQSRFSVWQSNGYVWV</sequence>
<keyword evidence="5" id="KW-1185">Reference proteome</keyword>
<dbReference type="PANTHER" id="PTHR46068:SF1">
    <property type="entry name" value="TRANSPOSASE IS30-LIKE HTH DOMAIN-CONTAINING PROTEIN"/>
    <property type="match status" value="1"/>
</dbReference>
<dbReference type="InterPro" id="IPR009057">
    <property type="entry name" value="Homeodomain-like_sf"/>
</dbReference>
<organism evidence="4 5">
    <name type="scientific">Staurois parvus</name>
    <dbReference type="NCBI Taxonomy" id="386267"/>
    <lineage>
        <taxon>Eukaryota</taxon>
        <taxon>Metazoa</taxon>
        <taxon>Chordata</taxon>
        <taxon>Craniata</taxon>
        <taxon>Vertebrata</taxon>
        <taxon>Euteleostomi</taxon>
        <taxon>Amphibia</taxon>
        <taxon>Batrachia</taxon>
        <taxon>Anura</taxon>
        <taxon>Neobatrachia</taxon>
        <taxon>Ranoidea</taxon>
        <taxon>Ranidae</taxon>
        <taxon>Staurois</taxon>
    </lineage>
</organism>
<dbReference type="PANTHER" id="PTHR46068">
    <property type="entry name" value="PROTEIN CBG27172"/>
    <property type="match status" value="1"/>
</dbReference>
<dbReference type="InterPro" id="IPR036388">
    <property type="entry name" value="WH-like_DNA-bd_sf"/>
</dbReference>
<feature type="compositionally biased region" description="Basic residues" evidence="1">
    <location>
        <begin position="109"/>
        <end position="125"/>
    </location>
</feature>
<evidence type="ECO:0008006" key="6">
    <source>
        <dbReference type="Google" id="ProtNLM"/>
    </source>
</evidence>
<evidence type="ECO:0000259" key="2">
    <source>
        <dbReference type="Pfam" id="PF01498"/>
    </source>
</evidence>
<evidence type="ECO:0000256" key="1">
    <source>
        <dbReference type="SAM" id="MobiDB-lite"/>
    </source>
</evidence>
<dbReference type="Pfam" id="PF01498">
    <property type="entry name" value="HTH_Tnp_Tc3_2"/>
    <property type="match status" value="1"/>
</dbReference>
<dbReference type="InterPro" id="IPR057667">
    <property type="entry name" value="HTH_SB"/>
</dbReference>
<accession>A0ABN9DXL6</accession>
<dbReference type="Gene3D" id="1.10.10.10">
    <property type="entry name" value="Winged helix-like DNA-binding domain superfamily/Winged helix DNA-binding domain"/>
    <property type="match status" value="1"/>
</dbReference>
<dbReference type="InterPro" id="IPR002492">
    <property type="entry name" value="Transposase_Tc1-like"/>
</dbReference>
<protein>
    <recommendedName>
        <fullName evidence="6">Transposase Tc1-like domain-containing protein</fullName>
    </recommendedName>
</protein>
<name>A0ABN9DXL6_9NEOB</name>
<dbReference type="Proteomes" id="UP001162483">
    <property type="component" value="Unassembled WGS sequence"/>
</dbReference>
<reference evidence="4" key="1">
    <citation type="submission" date="2023-05" db="EMBL/GenBank/DDBJ databases">
        <authorList>
            <person name="Stuckert A."/>
        </authorList>
    </citation>
    <scope>NUCLEOTIDE SEQUENCE</scope>
</reference>
<dbReference type="SUPFAM" id="SSF46689">
    <property type="entry name" value="Homeodomain-like"/>
    <property type="match status" value="1"/>
</dbReference>